<dbReference type="GO" id="GO:0043539">
    <property type="term" value="F:protein serine/threonine kinase activator activity"/>
    <property type="evidence" value="ECO:0007669"/>
    <property type="project" value="InterPro"/>
</dbReference>
<feature type="compositionally biased region" description="Basic and acidic residues" evidence="2">
    <location>
        <begin position="72"/>
        <end position="94"/>
    </location>
</feature>
<evidence type="ECO:0000256" key="1">
    <source>
        <dbReference type="ARBA" id="ARBA00008874"/>
    </source>
</evidence>
<dbReference type="PANTHER" id="PTHR48014:SF21">
    <property type="entry name" value="SERINE_THREONINE-PROTEIN KINASE FRAY2"/>
    <property type="match status" value="1"/>
</dbReference>
<proteinExistence type="inferred from homology"/>
<evidence type="ECO:0000313" key="3">
    <source>
        <dbReference type="EMBL" id="KAG6513867.1"/>
    </source>
</evidence>
<organism evidence="3 4">
    <name type="scientific">Zingiber officinale</name>
    <name type="common">Ginger</name>
    <name type="synonym">Amomum zingiber</name>
    <dbReference type="NCBI Taxonomy" id="94328"/>
    <lineage>
        <taxon>Eukaryota</taxon>
        <taxon>Viridiplantae</taxon>
        <taxon>Streptophyta</taxon>
        <taxon>Embryophyta</taxon>
        <taxon>Tracheophyta</taxon>
        <taxon>Spermatophyta</taxon>
        <taxon>Magnoliopsida</taxon>
        <taxon>Liliopsida</taxon>
        <taxon>Zingiberales</taxon>
        <taxon>Zingiberaceae</taxon>
        <taxon>Zingiber</taxon>
    </lineage>
</organism>
<reference evidence="3 4" key="1">
    <citation type="submission" date="2020-08" db="EMBL/GenBank/DDBJ databases">
        <title>Plant Genome Project.</title>
        <authorList>
            <person name="Zhang R.-G."/>
        </authorList>
    </citation>
    <scope>NUCLEOTIDE SEQUENCE [LARGE SCALE GENOMIC DNA]</scope>
    <source>
        <tissue evidence="3">Rhizome</tissue>
    </source>
</reference>
<feature type="region of interest" description="Disordered" evidence="2">
    <location>
        <begin position="72"/>
        <end position="125"/>
    </location>
</feature>
<dbReference type="EMBL" id="JACMSC010000007">
    <property type="protein sequence ID" value="KAG6513867.1"/>
    <property type="molecule type" value="Genomic_DNA"/>
</dbReference>
<name>A0A8J5GVX6_ZINOF</name>
<evidence type="ECO:0000313" key="4">
    <source>
        <dbReference type="Proteomes" id="UP000734854"/>
    </source>
</evidence>
<dbReference type="Proteomes" id="UP000734854">
    <property type="component" value="Unassembled WGS sequence"/>
</dbReference>
<evidence type="ECO:0000256" key="2">
    <source>
        <dbReference type="SAM" id="MobiDB-lite"/>
    </source>
</evidence>
<sequence length="506" mass="55465">MRAVPFPSEVRDLVQGSGGAFSGGGGVFRVSPCGFSESKCSSSTRDEILQTDIVDYINQERFDKCERFRLKSDEAPSTSKRDTLPNQRKVEVGKKHQTYSGPLVPSGSERVHTSERVDRDNQQGAERYIRDTHKVPDFSGPLMLPNRASANSLSAPIHSSTGCGDSLEEKTKPSVVQIKGRFSVTSENVDLVKVNPGKFELFLFPLLQGSPLRKSASVGDRLINLKPVPPIGVRNSNSEEVNNRNSKEVGNILPASILMPHLQNLFQQTSFQQGLITSLLNSLQQSEIIDLPSQAQHVENEKLVSSHKEHILSDPPPNPKDLKYLDWVLDHCFVMAWLLNNMEESVSTNIMFMKTAKEMWDALWGMYLNDKNVFRVIMSCLDTRSYPSSGTSAMASCGWGFSQGRNNSCGRGCGTDATGGGRSASTEPSTQSPDDDMVSVSRIDYKKLFYSFACIPSATTASSSTGAFAVFHGKSWMLDSNASAHINGNKSVFSSSFISSSLSPYV</sequence>
<gene>
    <name evidence="3" type="ORF">ZIOFF_024204</name>
</gene>
<protein>
    <submittedName>
        <fullName evidence="3">Uncharacterized protein</fullName>
    </submittedName>
</protein>
<dbReference type="AlphaFoldDB" id="A0A8J5GVX6"/>
<feature type="compositionally biased region" description="Polar residues" evidence="2">
    <location>
        <begin position="423"/>
        <end position="432"/>
    </location>
</feature>
<keyword evidence="4" id="KW-1185">Reference proteome</keyword>
<feature type="region of interest" description="Disordered" evidence="2">
    <location>
        <begin position="416"/>
        <end position="437"/>
    </location>
</feature>
<comment type="caution">
    <text evidence="3">The sequence shown here is derived from an EMBL/GenBank/DDBJ whole genome shotgun (WGS) entry which is preliminary data.</text>
</comment>
<feature type="compositionally biased region" description="Basic and acidic residues" evidence="2">
    <location>
        <begin position="109"/>
        <end position="125"/>
    </location>
</feature>
<accession>A0A8J5GVX6</accession>
<comment type="similarity">
    <text evidence="1">Belongs to the protein kinase superfamily. STE Ser/Thr protein kinase family. STE20 subfamily.</text>
</comment>
<dbReference type="PANTHER" id="PTHR48014">
    <property type="entry name" value="SERINE/THREONINE-PROTEIN KINASE FRAY2"/>
    <property type="match status" value="1"/>
</dbReference>
<dbReference type="InterPro" id="IPR047173">
    <property type="entry name" value="STRAD_A/B-like"/>
</dbReference>